<dbReference type="PROSITE" id="PS51186">
    <property type="entry name" value="GNAT"/>
    <property type="match status" value="2"/>
</dbReference>
<proteinExistence type="predicted"/>
<dbReference type="PANTHER" id="PTHR43877:SF1">
    <property type="entry name" value="ACETYLTRANSFERASE"/>
    <property type="match status" value="1"/>
</dbReference>
<dbReference type="CDD" id="cd04301">
    <property type="entry name" value="NAT_SF"/>
    <property type="match status" value="2"/>
</dbReference>
<organism evidence="4 5">
    <name type="scientific">Nocardioides baculatus</name>
    <dbReference type="NCBI Taxonomy" id="2801337"/>
    <lineage>
        <taxon>Bacteria</taxon>
        <taxon>Bacillati</taxon>
        <taxon>Actinomycetota</taxon>
        <taxon>Actinomycetes</taxon>
        <taxon>Propionibacteriales</taxon>
        <taxon>Nocardioidaceae</taxon>
        <taxon>Nocardioides</taxon>
    </lineage>
</organism>
<dbReference type="InterPro" id="IPR000182">
    <property type="entry name" value="GNAT_dom"/>
</dbReference>
<dbReference type="Proteomes" id="UP000636918">
    <property type="component" value="Unassembled WGS sequence"/>
</dbReference>
<keyword evidence="5" id="KW-1185">Reference proteome</keyword>
<evidence type="ECO:0000313" key="5">
    <source>
        <dbReference type="Proteomes" id="UP000636918"/>
    </source>
</evidence>
<protein>
    <submittedName>
        <fullName evidence="4">GNAT family N-acetyltransferase</fullName>
    </submittedName>
</protein>
<dbReference type="SUPFAM" id="SSF55729">
    <property type="entry name" value="Acyl-CoA N-acyltransferases (Nat)"/>
    <property type="match status" value="2"/>
</dbReference>
<dbReference type="InterPro" id="IPR050832">
    <property type="entry name" value="Bact_Acetyltransf"/>
</dbReference>
<sequence>MGITTRYLTPEDADLLAALMLRVEGDHPTQFCLAAGEIREIMAGQPDSVFDGAFDGGDLVGFTTLLPGRPHAAGHRFILFGDVDPARLGQGIGTLMLQRALDAGRRIHTSVAPDVGARYASAALEGRDDQVGLLRSAGFEPGRHSFFMVADLSGPLPAPELPPGLVVEPFDPVRADELRLAHNDAFADYPEFTGTGEEFWNTFMVTAAHSRHHLSAVARTVSGDVAGYVYPHEYAVAPSGGSDREIHIAYVGTLPAYRGRGLATALLGRVLHLSQEAGYQVASLNVDTANPTGALGIYERAGFRQRYRQDSYHLDE</sequence>
<dbReference type="Gene3D" id="3.40.630.30">
    <property type="match status" value="1"/>
</dbReference>
<evidence type="ECO:0000313" key="4">
    <source>
        <dbReference type="EMBL" id="MBL0747863.1"/>
    </source>
</evidence>
<evidence type="ECO:0000256" key="1">
    <source>
        <dbReference type="ARBA" id="ARBA00022679"/>
    </source>
</evidence>
<dbReference type="PANTHER" id="PTHR43877">
    <property type="entry name" value="AMINOALKYLPHOSPHONATE N-ACETYLTRANSFERASE-RELATED-RELATED"/>
    <property type="match status" value="1"/>
</dbReference>
<dbReference type="Pfam" id="PF00583">
    <property type="entry name" value="Acetyltransf_1"/>
    <property type="match status" value="2"/>
</dbReference>
<keyword evidence="2" id="KW-0012">Acyltransferase</keyword>
<feature type="domain" description="N-acetyltransferase" evidence="3">
    <location>
        <begin position="165"/>
        <end position="316"/>
    </location>
</feature>
<dbReference type="EMBL" id="JAERSG010000002">
    <property type="protein sequence ID" value="MBL0747863.1"/>
    <property type="molecule type" value="Genomic_DNA"/>
</dbReference>
<feature type="domain" description="N-acetyltransferase" evidence="3">
    <location>
        <begin position="3"/>
        <end position="159"/>
    </location>
</feature>
<gene>
    <name evidence="4" type="ORF">JI751_09590</name>
</gene>
<dbReference type="RefSeq" id="WP_201935755.1">
    <property type="nucleotide sequence ID" value="NZ_JAERSG010000002.1"/>
</dbReference>
<evidence type="ECO:0000256" key="2">
    <source>
        <dbReference type="ARBA" id="ARBA00023315"/>
    </source>
</evidence>
<dbReference type="InterPro" id="IPR016181">
    <property type="entry name" value="Acyl_CoA_acyltransferase"/>
</dbReference>
<reference evidence="4 5" key="1">
    <citation type="submission" date="2021-01" db="EMBL/GenBank/DDBJ databases">
        <title>Genome seq and assembly of Nocardiodes sp. G10.</title>
        <authorList>
            <person name="Chhetri G."/>
        </authorList>
    </citation>
    <scope>NUCLEOTIDE SEQUENCE [LARGE SCALE GENOMIC DNA]</scope>
    <source>
        <strain evidence="4 5">G10</strain>
    </source>
</reference>
<evidence type="ECO:0000259" key="3">
    <source>
        <dbReference type="PROSITE" id="PS51186"/>
    </source>
</evidence>
<comment type="caution">
    <text evidence="4">The sequence shown here is derived from an EMBL/GenBank/DDBJ whole genome shotgun (WGS) entry which is preliminary data.</text>
</comment>
<name>A0ABS1L8K3_9ACTN</name>
<accession>A0ABS1L8K3</accession>
<keyword evidence="1" id="KW-0808">Transferase</keyword>